<dbReference type="Gene3D" id="1.10.10.10">
    <property type="entry name" value="Winged helix-like DNA-binding domain superfamily/Winged helix DNA-binding domain"/>
    <property type="match status" value="1"/>
</dbReference>
<proteinExistence type="inferred from homology"/>
<dbReference type="PANTHER" id="PTHR30466:SF11">
    <property type="entry name" value="FLAVIN-DEPENDENT MONOOXYGENASE, REDUCTASE SUBUNIT HSAB"/>
    <property type="match status" value="1"/>
</dbReference>
<dbReference type="SMART" id="SM00903">
    <property type="entry name" value="Flavin_Reduct"/>
    <property type="match status" value="1"/>
</dbReference>
<dbReference type="InterPro" id="IPR036388">
    <property type="entry name" value="WH-like_DNA-bd_sf"/>
</dbReference>
<dbReference type="AlphaFoldDB" id="A0A9D1TUJ3"/>
<evidence type="ECO:0000256" key="2">
    <source>
        <dbReference type="ARBA" id="ARBA00023002"/>
    </source>
</evidence>
<evidence type="ECO:0000313" key="5">
    <source>
        <dbReference type="Proteomes" id="UP000823934"/>
    </source>
</evidence>
<dbReference type="InterPro" id="IPR002563">
    <property type="entry name" value="Flavin_Rdtase-like_dom"/>
</dbReference>
<reference evidence="4" key="2">
    <citation type="submission" date="2021-04" db="EMBL/GenBank/DDBJ databases">
        <authorList>
            <person name="Gilroy R."/>
        </authorList>
    </citation>
    <scope>NUCLEOTIDE SEQUENCE</scope>
    <source>
        <strain evidence="4">CHK160-9182</strain>
    </source>
</reference>
<dbReference type="SUPFAM" id="SSF50475">
    <property type="entry name" value="FMN-binding split barrel"/>
    <property type="match status" value="1"/>
</dbReference>
<evidence type="ECO:0000313" key="4">
    <source>
        <dbReference type="EMBL" id="HIW06740.1"/>
    </source>
</evidence>
<reference evidence="4" key="1">
    <citation type="journal article" date="2021" name="PeerJ">
        <title>Extensive microbial diversity within the chicken gut microbiome revealed by metagenomics and culture.</title>
        <authorList>
            <person name="Gilroy R."/>
            <person name="Ravi A."/>
            <person name="Getino M."/>
            <person name="Pursley I."/>
            <person name="Horton D.L."/>
            <person name="Alikhan N.F."/>
            <person name="Baker D."/>
            <person name="Gharbi K."/>
            <person name="Hall N."/>
            <person name="Watson M."/>
            <person name="Adriaenssens E.M."/>
            <person name="Foster-Nyarko E."/>
            <person name="Jarju S."/>
            <person name="Secka A."/>
            <person name="Antonio M."/>
            <person name="Oren A."/>
            <person name="Chaudhuri R.R."/>
            <person name="La Ragione R."/>
            <person name="Hildebrand F."/>
            <person name="Pallen M.J."/>
        </authorList>
    </citation>
    <scope>NUCLEOTIDE SEQUENCE</scope>
    <source>
        <strain evidence="4">CHK160-9182</strain>
    </source>
</reference>
<dbReference type="Proteomes" id="UP000823934">
    <property type="component" value="Unassembled WGS sequence"/>
</dbReference>
<gene>
    <name evidence="4" type="ORF">H9889_05380</name>
</gene>
<organism evidence="4 5">
    <name type="scientific">Candidatus Ignatzschineria merdigallinarum</name>
    <dbReference type="NCBI Taxonomy" id="2838621"/>
    <lineage>
        <taxon>Bacteria</taxon>
        <taxon>Pseudomonadati</taxon>
        <taxon>Pseudomonadota</taxon>
        <taxon>Gammaproteobacteria</taxon>
        <taxon>Cardiobacteriales</taxon>
        <taxon>Ignatzschineriaceae</taxon>
        <taxon>Ignatzschineria</taxon>
    </lineage>
</organism>
<dbReference type="InterPro" id="IPR012349">
    <property type="entry name" value="Split_barrel_FMN-bd"/>
</dbReference>
<accession>A0A9D1TUJ3</accession>
<comment type="similarity">
    <text evidence="1">Belongs to the non-flavoprotein flavin reductase family.</text>
</comment>
<protein>
    <submittedName>
        <fullName evidence="4">Flavin reductase</fullName>
    </submittedName>
</protein>
<dbReference type="InterPro" id="IPR050268">
    <property type="entry name" value="NADH-dep_flavin_reductase"/>
</dbReference>
<evidence type="ECO:0000256" key="1">
    <source>
        <dbReference type="ARBA" id="ARBA00008898"/>
    </source>
</evidence>
<dbReference type="Gene3D" id="2.30.110.10">
    <property type="entry name" value="Electron Transport, Fmn-binding Protein, Chain A"/>
    <property type="match status" value="1"/>
</dbReference>
<feature type="domain" description="Flavin reductase like" evidence="3">
    <location>
        <begin position="13"/>
        <end position="156"/>
    </location>
</feature>
<dbReference type="InterPro" id="IPR036390">
    <property type="entry name" value="WH_DNA-bd_sf"/>
</dbReference>
<dbReference type="PANTHER" id="PTHR30466">
    <property type="entry name" value="FLAVIN REDUCTASE"/>
    <property type="match status" value="1"/>
</dbReference>
<dbReference type="GO" id="GO:0010181">
    <property type="term" value="F:FMN binding"/>
    <property type="evidence" value="ECO:0007669"/>
    <property type="project" value="InterPro"/>
</dbReference>
<dbReference type="EMBL" id="DXHP01000119">
    <property type="protein sequence ID" value="HIW06740.1"/>
    <property type="molecule type" value="Genomic_DNA"/>
</dbReference>
<dbReference type="GO" id="GO:0042602">
    <property type="term" value="F:riboflavin reductase (NADPH) activity"/>
    <property type="evidence" value="ECO:0007669"/>
    <property type="project" value="TreeGrafter"/>
</dbReference>
<dbReference type="Pfam" id="PF01613">
    <property type="entry name" value="Flavin_Reduct"/>
    <property type="match status" value="1"/>
</dbReference>
<evidence type="ECO:0000259" key="3">
    <source>
        <dbReference type="SMART" id="SM00903"/>
    </source>
</evidence>
<dbReference type="SUPFAM" id="SSF46785">
    <property type="entry name" value="Winged helix' DNA-binding domain"/>
    <property type="match status" value="1"/>
</dbReference>
<comment type="caution">
    <text evidence="4">The sequence shown here is derived from an EMBL/GenBank/DDBJ whole genome shotgun (WGS) entry which is preliminary data.</text>
</comment>
<keyword evidence="2" id="KW-0560">Oxidoreductase</keyword>
<name>A0A9D1TUJ3_9GAMM</name>
<dbReference type="NCBIfam" id="NF045919">
    <property type="entry name" value="HphnlacHdxRed"/>
    <property type="match status" value="1"/>
</dbReference>
<sequence length="311" mass="34453">MTQIDPKAFRRALGNFATGVTVITAQDQDGNRVGVTANSFNSVSLDPALILWSIDKRSRSQDIFLNASHFTVNILSVDQIHVSNNFARPVEDKFAGMNYTDGAGGSSILKDCAAHFECELYQSIDAGDHIILIGKVVSFSDNGKAPLLYHQGAYSAVLPHPSLKVSDNVAEYRASQSETGLYDNMHYLLTQAVRAYQNEYYPKQLAVGLSVSEARLVMVLYGEHGSTKEEMLKEVGMPMREINVAVDALKNKELIECHEQRLSLTQKGEEIAVGLCDIAVSHQKAVFDHYSKDEITIFKKILRELIDRGPK</sequence>